<dbReference type="Pfam" id="PF01042">
    <property type="entry name" value="Ribonuc_L-PSP"/>
    <property type="match status" value="1"/>
</dbReference>
<protein>
    <submittedName>
        <fullName evidence="2">YjgF-like protein</fullName>
    </submittedName>
</protein>
<evidence type="ECO:0000313" key="3">
    <source>
        <dbReference type="Proteomes" id="UP000305948"/>
    </source>
</evidence>
<name>A0A5C3NIS8_9AGAM</name>
<dbReference type="STRING" id="5364.A0A5C3NIS8"/>
<keyword evidence="3" id="KW-1185">Reference proteome</keyword>
<dbReference type="Gene3D" id="3.30.1330.40">
    <property type="entry name" value="RutC-like"/>
    <property type="match status" value="1"/>
</dbReference>
<evidence type="ECO:0000313" key="2">
    <source>
        <dbReference type="EMBL" id="TFK56376.1"/>
    </source>
</evidence>
<dbReference type="InterPro" id="IPR035959">
    <property type="entry name" value="RutC-like_sf"/>
</dbReference>
<dbReference type="CDD" id="cd00448">
    <property type="entry name" value="YjgF_YER057c_UK114_family"/>
    <property type="match status" value="1"/>
</dbReference>
<dbReference type="GO" id="GO:0019239">
    <property type="term" value="F:deaminase activity"/>
    <property type="evidence" value="ECO:0007669"/>
    <property type="project" value="TreeGrafter"/>
</dbReference>
<dbReference type="EMBL" id="ML213503">
    <property type="protein sequence ID" value="TFK56376.1"/>
    <property type="molecule type" value="Genomic_DNA"/>
</dbReference>
<dbReference type="PANTHER" id="PTHR11803:SF39">
    <property type="entry name" value="2-IMINOBUTANOATE_2-IMINOPROPANOATE DEAMINASE"/>
    <property type="match status" value="1"/>
</dbReference>
<gene>
    <name evidence="2" type="ORF">OE88DRAFT_1709114</name>
</gene>
<organism evidence="2 3">
    <name type="scientific">Heliocybe sulcata</name>
    <dbReference type="NCBI Taxonomy" id="5364"/>
    <lineage>
        <taxon>Eukaryota</taxon>
        <taxon>Fungi</taxon>
        <taxon>Dikarya</taxon>
        <taxon>Basidiomycota</taxon>
        <taxon>Agaricomycotina</taxon>
        <taxon>Agaricomycetes</taxon>
        <taxon>Gloeophyllales</taxon>
        <taxon>Gloeophyllaceae</taxon>
        <taxon>Heliocybe</taxon>
    </lineage>
</organism>
<sequence length="145" mass="15491">MTTSTHPSLSIVSTQSAPAAIGPYSQGIKLGDLLFVSGCVPFDPATGDVVPGGIEEQAKRALQNMKGVVEASGSEIGKVVKTTVFLKSMGDFATINGIYANFFGDHKPARSCVEVARLPKDVLFEIECIARLGRHLTLRGQYQHQ</sequence>
<evidence type="ECO:0000256" key="1">
    <source>
        <dbReference type="ARBA" id="ARBA00010552"/>
    </source>
</evidence>
<dbReference type="GO" id="GO:0005829">
    <property type="term" value="C:cytosol"/>
    <property type="evidence" value="ECO:0007669"/>
    <property type="project" value="TreeGrafter"/>
</dbReference>
<proteinExistence type="inferred from homology"/>
<dbReference type="OrthoDB" id="309640at2759"/>
<dbReference type="InterPro" id="IPR006056">
    <property type="entry name" value="RidA"/>
</dbReference>
<dbReference type="NCBIfam" id="TIGR00004">
    <property type="entry name" value="Rid family detoxifying hydrolase"/>
    <property type="match status" value="1"/>
</dbReference>
<reference evidence="2 3" key="1">
    <citation type="journal article" date="2019" name="Nat. Ecol. Evol.">
        <title>Megaphylogeny resolves global patterns of mushroom evolution.</title>
        <authorList>
            <person name="Varga T."/>
            <person name="Krizsan K."/>
            <person name="Foldi C."/>
            <person name="Dima B."/>
            <person name="Sanchez-Garcia M."/>
            <person name="Sanchez-Ramirez S."/>
            <person name="Szollosi G.J."/>
            <person name="Szarkandi J.G."/>
            <person name="Papp V."/>
            <person name="Albert L."/>
            <person name="Andreopoulos W."/>
            <person name="Angelini C."/>
            <person name="Antonin V."/>
            <person name="Barry K.W."/>
            <person name="Bougher N.L."/>
            <person name="Buchanan P."/>
            <person name="Buyck B."/>
            <person name="Bense V."/>
            <person name="Catcheside P."/>
            <person name="Chovatia M."/>
            <person name="Cooper J."/>
            <person name="Damon W."/>
            <person name="Desjardin D."/>
            <person name="Finy P."/>
            <person name="Geml J."/>
            <person name="Haridas S."/>
            <person name="Hughes K."/>
            <person name="Justo A."/>
            <person name="Karasinski D."/>
            <person name="Kautmanova I."/>
            <person name="Kiss B."/>
            <person name="Kocsube S."/>
            <person name="Kotiranta H."/>
            <person name="LaButti K.M."/>
            <person name="Lechner B.E."/>
            <person name="Liimatainen K."/>
            <person name="Lipzen A."/>
            <person name="Lukacs Z."/>
            <person name="Mihaltcheva S."/>
            <person name="Morgado L.N."/>
            <person name="Niskanen T."/>
            <person name="Noordeloos M.E."/>
            <person name="Ohm R.A."/>
            <person name="Ortiz-Santana B."/>
            <person name="Ovrebo C."/>
            <person name="Racz N."/>
            <person name="Riley R."/>
            <person name="Savchenko A."/>
            <person name="Shiryaev A."/>
            <person name="Soop K."/>
            <person name="Spirin V."/>
            <person name="Szebenyi C."/>
            <person name="Tomsovsky M."/>
            <person name="Tulloss R.E."/>
            <person name="Uehling J."/>
            <person name="Grigoriev I.V."/>
            <person name="Vagvolgyi C."/>
            <person name="Papp T."/>
            <person name="Martin F.M."/>
            <person name="Miettinen O."/>
            <person name="Hibbett D.S."/>
            <person name="Nagy L.G."/>
        </authorList>
    </citation>
    <scope>NUCLEOTIDE SEQUENCE [LARGE SCALE GENOMIC DNA]</scope>
    <source>
        <strain evidence="2 3">OMC1185</strain>
    </source>
</reference>
<dbReference type="SUPFAM" id="SSF55298">
    <property type="entry name" value="YjgF-like"/>
    <property type="match status" value="1"/>
</dbReference>
<dbReference type="Proteomes" id="UP000305948">
    <property type="component" value="Unassembled WGS sequence"/>
</dbReference>
<dbReference type="InterPro" id="IPR006175">
    <property type="entry name" value="YjgF/YER057c/UK114"/>
</dbReference>
<dbReference type="PANTHER" id="PTHR11803">
    <property type="entry name" value="2-IMINOBUTANOATE/2-IMINOPROPANOATE DEAMINASE RIDA"/>
    <property type="match status" value="1"/>
</dbReference>
<accession>A0A5C3NIS8</accession>
<dbReference type="AlphaFoldDB" id="A0A5C3NIS8"/>
<comment type="similarity">
    <text evidence="1">Belongs to the RutC family.</text>
</comment>
<dbReference type="FunFam" id="3.30.1330.40:FF:000001">
    <property type="entry name" value="L-PSP family endoribonuclease"/>
    <property type="match status" value="1"/>
</dbReference>